<dbReference type="EMBL" id="SNAA01000003">
    <property type="protein sequence ID" value="TDL81980.1"/>
    <property type="molecule type" value="Genomic_DNA"/>
</dbReference>
<keyword evidence="1" id="KW-0812">Transmembrane</keyword>
<dbReference type="AlphaFoldDB" id="A0A4R6ADQ6"/>
<evidence type="ECO:0000256" key="1">
    <source>
        <dbReference type="SAM" id="Phobius"/>
    </source>
</evidence>
<keyword evidence="1" id="KW-1133">Transmembrane helix</keyword>
<evidence type="ECO:0000313" key="3">
    <source>
        <dbReference type="Proteomes" id="UP000295701"/>
    </source>
</evidence>
<dbReference type="InterPro" id="IPR018919">
    <property type="entry name" value="DUF2484"/>
</dbReference>
<dbReference type="OrthoDB" id="7862849at2"/>
<keyword evidence="3" id="KW-1185">Reference proteome</keyword>
<reference evidence="2 3" key="1">
    <citation type="submission" date="2019-03" db="EMBL/GenBank/DDBJ databases">
        <title>Primorskyibacter sp. SS33 isolated from sediments.</title>
        <authorList>
            <person name="Xunke S."/>
        </authorList>
    </citation>
    <scope>NUCLEOTIDE SEQUENCE [LARGE SCALE GENOMIC DNA]</scope>
    <source>
        <strain evidence="2 3">SS33</strain>
    </source>
</reference>
<gene>
    <name evidence="2" type="ORF">E2L08_04840</name>
</gene>
<feature type="transmembrane region" description="Helical" evidence="1">
    <location>
        <begin position="28"/>
        <end position="46"/>
    </location>
</feature>
<accession>A0A4R6ADQ6</accession>
<dbReference type="Pfam" id="PF10658">
    <property type="entry name" value="DUF2484"/>
    <property type="match status" value="1"/>
</dbReference>
<evidence type="ECO:0000313" key="2">
    <source>
        <dbReference type="EMBL" id="TDL81980.1"/>
    </source>
</evidence>
<sequence>MSWALIAALIWLVAGNLAGMLPSRRGHWPAAALLIATGIPIVIAVARIEGIWVGVLVAVAGLSILRFPAMLVARRLYGRASARRGDRS</sequence>
<protein>
    <submittedName>
        <fullName evidence="2">DUF2484 family protein</fullName>
    </submittedName>
</protein>
<dbReference type="Proteomes" id="UP000295701">
    <property type="component" value="Unassembled WGS sequence"/>
</dbReference>
<comment type="caution">
    <text evidence="2">The sequence shown here is derived from an EMBL/GenBank/DDBJ whole genome shotgun (WGS) entry which is preliminary data.</text>
</comment>
<feature type="transmembrane region" description="Helical" evidence="1">
    <location>
        <begin position="53"/>
        <end position="73"/>
    </location>
</feature>
<proteinExistence type="predicted"/>
<organism evidence="2 3">
    <name type="scientific">Palleronia sediminis</name>
    <dbReference type="NCBI Taxonomy" id="2547833"/>
    <lineage>
        <taxon>Bacteria</taxon>
        <taxon>Pseudomonadati</taxon>
        <taxon>Pseudomonadota</taxon>
        <taxon>Alphaproteobacteria</taxon>
        <taxon>Rhodobacterales</taxon>
        <taxon>Roseobacteraceae</taxon>
        <taxon>Palleronia</taxon>
    </lineage>
</organism>
<name>A0A4R6ADQ6_9RHOB</name>
<keyword evidence="1" id="KW-0472">Membrane</keyword>
<dbReference type="RefSeq" id="WP_133395929.1">
    <property type="nucleotide sequence ID" value="NZ_SNAA01000003.1"/>
</dbReference>